<accession>A0A562MCB2</accession>
<evidence type="ECO:0000313" key="2">
    <source>
        <dbReference type="Proteomes" id="UP000315908"/>
    </source>
</evidence>
<reference evidence="1 2" key="1">
    <citation type="journal article" date="2015" name="Stand. Genomic Sci.">
        <title>Genomic Encyclopedia of Bacterial and Archaeal Type Strains, Phase III: the genomes of soil and plant-associated and newly described type strains.</title>
        <authorList>
            <person name="Whitman W.B."/>
            <person name="Woyke T."/>
            <person name="Klenk H.P."/>
            <person name="Zhou Y."/>
            <person name="Lilburn T.G."/>
            <person name="Beck B.J."/>
            <person name="De Vos P."/>
            <person name="Vandamme P."/>
            <person name="Eisen J.A."/>
            <person name="Garrity G."/>
            <person name="Hugenholtz P."/>
            <person name="Kyrpides N.C."/>
        </authorList>
    </citation>
    <scope>NUCLEOTIDE SEQUENCE [LARGE SCALE GENOMIC DNA]</scope>
    <source>
        <strain evidence="1 2">CGMCC 1.6855</strain>
    </source>
</reference>
<dbReference type="EMBL" id="VLKR01000023">
    <property type="protein sequence ID" value="TWI17191.1"/>
    <property type="molecule type" value="Genomic_DNA"/>
</dbReference>
<comment type="caution">
    <text evidence="1">The sequence shown here is derived from an EMBL/GenBank/DDBJ whole genome shotgun (WGS) entry which is preliminary data.</text>
</comment>
<organism evidence="1 2">
    <name type="scientific">Sphingobacterium siyangense</name>
    <dbReference type="NCBI Taxonomy" id="459529"/>
    <lineage>
        <taxon>Bacteria</taxon>
        <taxon>Pseudomonadati</taxon>
        <taxon>Bacteroidota</taxon>
        <taxon>Sphingobacteriia</taxon>
        <taxon>Sphingobacteriales</taxon>
        <taxon>Sphingobacteriaceae</taxon>
        <taxon>Sphingobacterium</taxon>
    </lineage>
</organism>
<gene>
    <name evidence="1" type="ORF">IQ31_03927</name>
</gene>
<sequence length="92" mass="10649">MAMERLNCQEGRAGFCGERCSSFKHGSNLSIGIERAISKQIARFYRIARLFGLDKIQILIMCFRNSIDAIKTDRETNDTNYCSSMEFKNKWL</sequence>
<dbReference type="AlphaFoldDB" id="A0A562MCB2"/>
<name>A0A562MCB2_9SPHI</name>
<dbReference type="Proteomes" id="UP000315908">
    <property type="component" value="Unassembled WGS sequence"/>
</dbReference>
<proteinExistence type="predicted"/>
<protein>
    <submittedName>
        <fullName evidence="1">Uncharacterized protein</fullName>
    </submittedName>
</protein>
<evidence type="ECO:0000313" key="1">
    <source>
        <dbReference type="EMBL" id="TWI17191.1"/>
    </source>
</evidence>